<dbReference type="HOGENOM" id="CLU_047419_0_0_1"/>
<sequence length="109" mass="12264">IPHSTKSARVLHRLLGYHLPSSVERRPGILGYELGQKKGNIVCSSNHLWALVGDPSSRRTNTRQQQQRSGRPDLASREGRKPIPVVSADDASLLMKRRSYISAPERQRQ</sequence>
<organism evidence="2">
    <name type="scientific">Ajellomyces dermatitidis (strain ATCC 18188 / CBS 674.68)</name>
    <name type="common">Blastomyces dermatitidis</name>
    <dbReference type="NCBI Taxonomy" id="653446"/>
    <lineage>
        <taxon>Eukaryota</taxon>
        <taxon>Fungi</taxon>
        <taxon>Dikarya</taxon>
        <taxon>Ascomycota</taxon>
        <taxon>Pezizomycotina</taxon>
        <taxon>Eurotiomycetes</taxon>
        <taxon>Eurotiomycetidae</taxon>
        <taxon>Onygenales</taxon>
        <taxon>Ajellomycetaceae</taxon>
        <taxon>Blastomyces</taxon>
    </lineage>
</organism>
<feature type="compositionally biased region" description="Basic and acidic residues" evidence="1">
    <location>
        <begin position="70"/>
        <end position="81"/>
    </location>
</feature>
<protein>
    <submittedName>
        <fullName evidence="2">Uncharacterized protein</fullName>
    </submittedName>
</protein>
<proteinExistence type="predicted"/>
<dbReference type="EMBL" id="GG749422">
    <property type="protein sequence ID" value="EGE80754.2"/>
    <property type="molecule type" value="Genomic_DNA"/>
</dbReference>
<evidence type="ECO:0000256" key="1">
    <source>
        <dbReference type="SAM" id="MobiDB-lite"/>
    </source>
</evidence>
<feature type="compositionally biased region" description="Low complexity" evidence="1">
    <location>
        <begin position="58"/>
        <end position="69"/>
    </location>
</feature>
<evidence type="ECO:0000313" key="2">
    <source>
        <dbReference type="EMBL" id="EGE80754.2"/>
    </source>
</evidence>
<feature type="non-terminal residue" evidence="2">
    <location>
        <position position="1"/>
    </location>
</feature>
<feature type="region of interest" description="Disordered" evidence="1">
    <location>
        <begin position="52"/>
        <end position="88"/>
    </location>
</feature>
<name>F2TBZ1_AJEDA</name>
<gene>
    <name evidence="2" type="ORF">BDDG_03695</name>
</gene>
<dbReference type="Proteomes" id="UP000007802">
    <property type="component" value="Unassembled WGS sequence"/>
</dbReference>
<accession>F2TBZ1</accession>
<dbReference type="AlphaFoldDB" id="F2TBZ1"/>
<reference evidence="2" key="1">
    <citation type="submission" date="2010-03" db="EMBL/GenBank/DDBJ databases">
        <title>Annotation of Blastomyces dermatitidis strain ATCC 18188.</title>
        <authorList>
            <consortium name="The Broad Institute Genome Sequencing Platform"/>
            <consortium name="Broad Institute Genome Sequencing Center for Infectious Disease."/>
            <person name="Cuomo C."/>
            <person name="Klein B."/>
            <person name="Sullivan T."/>
            <person name="Heitman J."/>
            <person name="Young S."/>
            <person name="Zeng Q."/>
            <person name="Gargeya S."/>
            <person name="Alvarado L."/>
            <person name="Berlin A.M."/>
            <person name="Chapman S.B."/>
            <person name="Chen Z."/>
            <person name="Freedman E."/>
            <person name="Gellesch M."/>
            <person name="Goldberg J."/>
            <person name="Griggs A."/>
            <person name="Gujja S."/>
            <person name="Heilman E."/>
            <person name="Heiman D."/>
            <person name="Howarth C."/>
            <person name="Mehta T."/>
            <person name="Neiman D."/>
            <person name="Pearson M."/>
            <person name="Roberts A."/>
            <person name="Saif S."/>
            <person name="Shea T."/>
            <person name="Shenoy N."/>
            <person name="Sisk P."/>
            <person name="Stolte C."/>
            <person name="Sykes S."/>
            <person name="White J."/>
            <person name="Yandava C."/>
            <person name="Haas B."/>
            <person name="Nusbaum C."/>
            <person name="Birren B."/>
        </authorList>
    </citation>
    <scope>NUCLEOTIDE SEQUENCE [LARGE SCALE GENOMIC DNA]</scope>
    <source>
        <strain evidence="2">ATCC 18188</strain>
    </source>
</reference>